<proteinExistence type="predicted"/>
<evidence type="ECO:0008006" key="4">
    <source>
        <dbReference type="Google" id="ProtNLM"/>
    </source>
</evidence>
<dbReference type="EMBL" id="WKJK01000020">
    <property type="protein sequence ID" value="MRW93882.1"/>
    <property type="molecule type" value="Genomic_DNA"/>
</dbReference>
<evidence type="ECO:0000313" key="3">
    <source>
        <dbReference type="Proteomes" id="UP000433309"/>
    </source>
</evidence>
<keyword evidence="3" id="KW-1185">Reference proteome</keyword>
<dbReference type="InterPro" id="IPR011051">
    <property type="entry name" value="RmlC_Cupin_sf"/>
</dbReference>
<dbReference type="SUPFAM" id="SSF51182">
    <property type="entry name" value="RmlC-like cupins"/>
    <property type="match status" value="1"/>
</dbReference>
<comment type="caution">
    <text evidence="2">The sequence shown here is derived from an EMBL/GenBank/DDBJ whole genome shotgun (WGS) entry which is preliminary data.</text>
</comment>
<name>A0A6I2L873_9BURK</name>
<evidence type="ECO:0000256" key="1">
    <source>
        <dbReference type="SAM" id="SignalP"/>
    </source>
</evidence>
<evidence type="ECO:0000313" key="2">
    <source>
        <dbReference type="EMBL" id="MRW93882.1"/>
    </source>
</evidence>
<reference evidence="2 3" key="1">
    <citation type="submission" date="2019-11" db="EMBL/GenBank/DDBJ databases">
        <title>Novel species isolated from a subtropical stream in China.</title>
        <authorList>
            <person name="Lu H."/>
        </authorList>
    </citation>
    <scope>NUCLEOTIDE SEQUENCE [LARGE SCALE GENOMIC DNA]</scope>
    <source>
        <strain evidence="2 3">FT80W</strain>
    </source>
</reference>
<sequence length="232" mass="24598">MTTKKFMMSARCKQIIALGATAISLLLSAPVLAQATSRQCEDGNGKDEQVGPACLVSHESLGRLNVDSVYWSLDKYASVDAAQRDAVRSAQVIKAFGSVWLFSVGPVPSRPLNGEHVAQVGPISIEKNTSYDAEFLKSTFTPGMTAPLHAHSGPEAFYAVSGDSCLETPDGVQIGRGPGNSMIVRGGPPMLLMALGAEPRKGFALILHDSALPPTTLVHNWTPKGLCLAEMH</sequence>
<organism evidence="2 3">
    <name type="scientific">Duganella guangzhouensis</name>
    <dbReference type="NCBI Taxonomy" id="2666084"/>
    <lineage>
        <taxon>Bacteria</taxon>
        <taxon>Pseudomonadati</taxon>
        <taxon>Pseudomonadota</taxon>
        <taxon>Betaproteobacteria</taxon>
        <taxon>Burkholderiales</taxon>
        <taxon>Oxalobacteraceae</taxon>
        <taxon>Telluria group</taxon>
        <taxon>Duganella</taxon>
    </lineage>
</organism>
<protein>
    <recommendedName>
        <fullName evidence="4">Cupin domain-containing protein</fullName>
    </recommendedName>
</protein>
<dbReference type="RefSeq" id="WP_154382742.1">
    <property type="nucleotide sequence ID" value="NZ_WKJK01000020.1"/>
</dbReference>
<feature type="chain" id="PRO_5026012785" description="Cupin domain-containing protein" evidence="1">
    <location>
        <begin position="34"/>
        <end position="232"/>
    </location>
</feature>
<feature type="signal peptide" evidence="1">
    <location>
        <begin position="1"/>
        <end position="33"/>
    </location>
</feature>
<dbReference type="AlphaFoldDB" id="A0A6I2L873"/>
<gene>
    <name evidence="2" type="ORF">GJ699_28210</name>
</gene>
<dbReference type="Proteomes" id="UP000433309">
    <property type="component" value="Unassembled WGS sequence"/>
</dbReference>
<accession>A0A6I2L873</accession>
<keyword evidence="1" id="KW-0732">Signal</keyword>